<keyword evidence="7" id="KW-0653">Protein transport</keyword>
<evidence type="ECO:0000256" key="8">
    <source>
        <dbReference type="ARBA" id="ARBA00022989"/>
    </source>
</evidence>
<evidence type="ECO:0000256" key="6">
    <source>
        <dbReference type="ARBA" id="ARBA00022692"/>
    </source>
</evidence>
<evidence type="ECO:0000256" key="7">
    <source>
        <dbReference type="ARBA" id="ARBA00022927"/>
    </source>
</evidence>
<dbReference type="NCBIfam" id="TIGR00739">
    <property type="entry name" value="yajC"/>
    <property type="match status" value="1"/>
</dbReference>
<dbReference type="PANTHER" id="PTHR33909">
    <property type="entry name" value="SEC TRANSLOCON ACCESSORY COMPLEX SUBUNIT YAJC"/>
    <property type="match status" value="1"/>
</dbReference>
<dbReference type="SMART" id="SM01323">
    <property type="entry name" value="YajC"/>
    <property type="match status" value="1"/>
</dbReference>
<dbReference type="Pfam" id="PF02699">
    <property type="entry name" value="YajC"/>
    <property type="match status" value="1"/>
</dbReference>
<dbReference type="InterPro" id="IPR003849">
    <property type="entry name" value="Preprotein_translocase_YajC"/>
</dbReference>
<keyword evidence="9" id="KW-0811">Translocation</keyword>
<keyword evidence="5" id="KW-1003">Cell membrane</keyword>
<evidence type="ECO:0000313" key="12">
    <source>
        <dbReference type="EMBL" id="BAP58750.1"/>
    </source>
</evidence>
<evidence type="ECO:0000256" key="10">
    <source>
        <dbReference type="ARBA" id="ARBA00023136"/>
    </source>
</evidence>
<proteinExistence type="inferred from homology"/>
<reference evidence="12 13" key="2">
    <citation type="journal article" date="2014" name="Curr. Biol.">
        <title>Symbiont-Supplemented Maternal Investment Underpinning Host's Ecological Adaptation.</title>
        <authorList>
            <person name="Kaiwa N."/>
            <person name="Hosokawa T."/>
            <person name="Nikoh N."/>
            <person name="Tanahashi M."/>
            <person name="Moriyama M."/>
            <person name="Meng X.Y."/>
            <person name="Maeda T."/>
            <person name="Yamaguchi K."/>
            <person name="Shigenobu S."/>
            <person name="Ito M."/>
            <person name="Fukatsu T."/>
        </authorList>
    </citation>
    <scope>NUCLEOTIDE SEQUENCE [LARGE SCALE GENOMIC DNA]</scope>
    <source>
        <strain evidence="12 13">UwTKB</strain>
    </source>
</reference>
<keyword evidence="6 11" id="KW-0812">Transmembrane</keyword>
<protein>
    <recommendedName>
        <fullName evidence="3">Sec translocon accessory complex subunit YajC</fullName>
    </recommendedName>
</protein>
<organism evidence="12 13">
    <name type="scientific">Candidatus Tachikawaea gelatinosa</name>
    <dbReference type="NCBI Taxonomy" id="1410383"/>
    <lineage>
        <taxon>Bacteria</taxon>
        <taxon>Pseudomonadati</taxon>
        <taxon>Pseudomonadota</taxon>
        <taxon>Gammaproteobacteria</taxon>
        <taxon>Enterobacterales</taxon>
        <taxon>Enterobacteriaceae</taxon>
        <taxon>Candidatus Tachikawaea</taxon>
    </lineage>
</organism>
<sequence>MSNIHSTDQSNPYSLILILILFGVTFYFVVFLPQKKRLNEQKKVIDSIVEGDEIITTSGLLGRVVNIKKTGYISIALNEKTEVVIKRDFIASILPKGTINEL</sequence>
<dbReference type="RefSeq" id="WP_041063315.1">
    <property type="nucleotide sequence ID" value="NZ_AP014521.1"/>
</dbReference>
<keyword evidence="4" id="KW-0813">Transport</keyword>
<dbReference type="PANTHER" id="PTHR33909:SF1">
    <property type="entry name" value="SEC TRANSLOCON ACCESSORY COMPLEX SUBUNIT YAJC"/>
    <property type="match status" value="1"/>
</dbReference>
<dbReference type="HOGENOM" id="CLU_116157_2_1_6"/>
<dbReference type="GO" id="GO:0015031">
    <property type="term" value="P:protein transport"/>
    <property type="evidence" value="ECO:0007669"/>
    <property type="project" value="UniProtKB-KW"/>
</dbReference>
<dbReference type="GO" id="GO:0005886">
    <property type="term" value="C:plasma membrane"/>
    <property type="evidence" value="ECO:0007669"/>
    <property type="project" value="UniProtKB-SubCell"/>
</dbReference>
<comment type="subcellular location">
    <subcellularLocation>
        <location evidence="1">Cell membrane</location>
        <topology evidence="1">Single-pass membrane protein</topology>
    </subcellularLocation>
</comment>
<keyword evidence="10 11" id="KW-0472">Membrane</keyword>
<comment type="similarity">
    <text evidence="2">Belongs to the YajC family.</text>
</comment>
<dbReference type="AlphaFoldDB" id="A0A090ASA0"/>
<reference evidence="13" key="1">
    <citation type="submission" date="2013-11" db="EMBL/GenBank/DDBJ databases">
        <title>Symbiont-containing voluminous jelly as an extraordinary maternal gift for overwintering insect nymphs.</title>
        <authorList>
            <person name="Kaiwa N."/>
            <person name="Hosokawa T."/>
            <person name="Nikoh N."/>
            <person name="Meng X.Y."/>
            <person name="Tanahashi M."/>
            <person name="Moriyama M."/>
            <person name="Maeda T."/>
            <person name="Yamaguchi K."/>
            <person name="Shigenobu S."/>
            <person name="Ito M."/>
            <person name="Fukatsu T."/>
        </authorList>
    </citation>
    <scope>NUCLEOTIDE SEQUENCE [LARGE SCALE GENOMIC DNA]</scope>
    <source>
        <strain evidence="13">UwTKB</strain>
    </source>
</reference>
<keyword evidence="13" id="KW-1185">Reference proteome</keyword>
<evidence type="ECO:0000256" key="1">
    <source>
        <dbReference type="ARBA" id="ARBA00004162"/>
    </source>
</evidence>
<evidence type="ECO:0000256" key="4">
    <source>
        <dbReference type="ARBA" id="ARBA00022448"/>
    </source>
</evidence>
<dbReference type="OrthoDB" id="9811406at2"/>
<evidence type="ECO:0000256" key="11">
    <source>
        <dbReference type="SAM" id="Phobius"/>
    </source>
</evidence>
<evidence type="ECO:0000256" key="3">
    <source>
        <dbReference type="ARBA" id="ARBA00014962"/>
    </source>
</evidence>
<dbReference type="STRING" id="1410383.TGUWTKB_5240"/>
<dbReference type="KEGG" id="sbw:TGUWTKB_5240"/>
<gene>
    <name evidence="12" type="primary">yajC</name>
    <name evidence="12" type="ORF">TGUWTKB_5240</name>
</gene>
<name>A0A090ASA0_9ENTR</name>
<keyword evidence="8 11" id="KW-1133">Transmembrane helix</keyword>
<evidence type="ECO:0000256" key="5">
    <source>
        <dbReference type="ARBA" id="ARBA00022475"/>
    </source>
</evidence>
<evidence type="ECO:0000313" key="13">
    <source>
        <dbReference type="Proteomes" id="UP000031627"/>
    </source>
</evidence>
<dbReference type="Proteomes" id="UP000031627">
    <property type="component" value="Chromosome"/>
</dbReference>
<evidence type="ECO:0000256" key="9">
    <source>
        <dbReference type="ARBA" id="ARBA00023010"/>
    </source>
</evidence>
<dbReference type="EMBL" id="AP014521">
    <property type="protein sequence ID" value="BAP58750.1"/>
    <property type="molecule type" value="Genomic_DNA"/>
</dbReference>
<feature type="transmembrane region" description="Helical" evidence="11">
    <location>
        <begin position="12"/>
        <end position="33"/>
    </location>
</feature>
<dbReference type="PRINTS" id="PR01853">
    <property type="entry name" value="YAJCTRNLCASE"/>
</dbReference>
<accession>A0A090ASA0</accession>
<evidence type="ECO:0000256" key="2">
    <source>
        <dbReference type="ARBA" id="ARBA00006742"/>
    </source>
</evidence>